<dbReference type="NCBIfam" id="NF008955">
    <property type="entry name" value="PRK12297.1"/>
    <property type="match status" value="1"/>
</dbReference>
<keyword evidence="7 8" id="KW-0342">GTP-binding</keyword>
<dbReference type="NCBIfam" id="TIGR00231">
    <property type="entry name" value="small_GTP"/>
    <property type="match status" value="1"/>
</dbReference>
<dbReference type="HAMAP" id="MF_01454">
    <property type="entry name" value="GTPase_Obg"/>
    <property type="match status" value="1"/>
</dbReference>
<dbReference type="HOGENOM" id="CLU_011747_2_0_0"/>
<protein>
    <recommendedName>
        <fullName evidence="8">GTPase Obg</fullName>
        <ecNumber evidence="8">3.6.5.-</ecNumber>
    </recommendedName>
    <alternativeName>
        <fullName evidence="8">GTP-binding protein Obg</fullName>
    </alternativeName>
</protein>
<evidence type="ECO:0000259" key="10">
    <source>
        <dbReference type="PROSITE" id="PS51883"/>
    </source>
</evidence>
<dbReference type="SUPFAM" id="SSF82051">
    <property type="entry name" value="Obg GTP-binding protein N-terminal domain"/>
    <property type="match status" value="1"/>
</dbReference>
<evidence type="ECO:0000313" key="11">
    <source>
        <dbReference type="EMBL" id="CCB88223.1"/>
    </source>
</evidence>
<dbReference type="InterPro" id="IPR027417">
    <property type="entry name" value="P-loop_NTPase"/>
</dbReference>
<comment type="subcellular location">
    <subcellularLocation>
        <location evidence="8">Cytoplasm</location>
    </subcellularLocation>
</comment>
<dbReference type="EMBL" id="FR872582">
    <property type="protein sequence ID" value="CCB88223.1"/>
    <property type="molecule type" value="Genomic_DNA"/>
</dbReference>
<comment type="cofactor">
    <cofactor evidence="8">
        <name>Mg(2+)</name>
        <dbReference type="ChEBI" id="CHEBI:18420"/>
    </cofactor>
</comment>
<evidence type="ECO:0000256" key="6">
    <source>
        <dbReference type="ARBA" id="ARBA00022842"/>
    </source>
</evidence>
<dbReference type="GO" id="GO:0043022">
    <property type="term" value="F:ribosome binding"/>
    <property type="evidence" value="ECO:0007669"/>
    <property type="project" value="UniProtKB-ARBA"/>
</dbReference>
<feature type="binding site" evidence="8">
    <location>
        <position position="192"/>
    </location>
    <ligand>
        <name>Mg(2+)</name>
        <dbReference type="ChEBI" id="CHEBI:18420"/>
    </ligand>
</feature>
<proteinExistence type="inferred from homology"/>
<dbReference type="Pfam" id="PF01926">
    <property type="entry name" value="MMR_HSR1"/>
    <property type="match status" value="1"/>
</dbReference>
<feature type="binding site" evidence="8">
    <location>
        <position position="172"/>
    </location>
    <ligand>
        <name>Mg(2+)</name>
        <dbReference type="ChEBI" id="CHEBI:18420"/>
    </ligand>
</feature>
<sequence>MFTDHVRLKLIAGKGGNGTIAWRREKFIPKGGPYGGNGGRGASITIMADPEIYSLDAFRNQSQIRAPNGQQGGTNNRQGASGKNLIIKVPCGTLLRDASTKTLIYDFTEPGETFLICQGGKGGKGNTFFKTSTHQAPAKCTPGLEGEIKEVELELKLIADVGFVGFPNAGKSTLLTKLASIEVKTAPYPFTTLQPNISFIEFDDFSRIYLADIPGIINDAHSDRGLGLSFLRHIERSSTLVYVIDTAAIDGRDPYEDFLTLRKELEHYSPQILQKPFIVALNKVDCEEAKLHLETFKEKYPFDSETLFEISAKEVTGISPLIKKIRTLAQADGKKFV</sequence>
<dbReference type="GO" id="GO:0042254">
    <property type="term" value="P:ribosome biogenesis"/>
    <property type="evidence" value="ECO:0007669"/>
    <property type="project" value="UniProtKB-UniRule"/>
</dbReference>
<dbReference type="PRINTS" id="PR00326">
    <property type="entry name" value="GTP1OBG"/>
</dbReference>
<evidence type="ECO:0000259" key="9">
    <source>
        <dbReference type="PROSITE" id="PS51710"/>
    </source>
</evidence>
<keyword evidence="12" id="KW-1185">Reference proteome</keyword>
<dbReference type="PANTHER" id="PTHR11702:SF31">
    <property type="entry name" value="MITOCHONDRIAL RIBOSOME-ASSOCIATED GTPASE 2"/>
    <property type="match status" value="1"/>
</dbReference>
<dbReference type="InterPro" id="IPR031167">
    <property type="entry name" value="G_OBG"/>
</dbReference>
<dbReference type="PROSITE" id="PS51883">
    <property type="entry name" value="OBG"/>
    <property type="match status" value="1"/>
</dbReference>
<dbReference type="EC" id="3.6.5.-" evidence="8"/>
<keyword evidence="2 8" id="KW-0963">Cytoplasm</keyword>
<dbReference type="GO" id="GO:0005525">
    <property type="term" value="F:GTP binding"/>
    <property type="evidence" value="ECO:0007669"/>
    <property type="project" value="UniProtKB-UniRule"/>
</dbReference>
<feature type="binding site" evidence="8">
    <location>
        <begin position="212"/>
        <end position="215"/>
    </location>
    <ligand>
        <name>GTP</name>
        <dbReference type="ChEBI" id="CHEBI:37565"/>
    </ligand>
</feature>
<organism evidence="11 12">
    <name type="scientific">Simkania negevensis (strain ATCC VR-1471 / DSM 27360 / Z)</name>
    <dbReference type="NCBI Taxonomy" id="331113"/>
    <lineage>
        <taxon>Bacteria</taxon>
        <taxon>Pseudomonadati</taxon>
        <taxon>Chlamydiota</taxon>
        <taxon>Chlamydiia</taxon>
        <taxon>Parachlamydiales</taxon>
        <taxon>Simkaniaceae</taxon>
        <taxon>Simkania</taxon>
    </lineage>
</organism>
<dbReference type="PIRSF" id="PIRSF002401">
    <property type="entry name" value="GTP_bd_Obg/CgtA"/>
    <property type="match status" value="1"/>
</dbReference>
<dbReference type="NCBIfam" id="TIGR02729">
    <property type="entry name" value="Obg_CgtA"/>
    <property type="match status" value="1"/>
</dbReference>
<dbReference type="InterPro" id="IPR014100">
    <property type="entry name" value="GTP-bd_Obg/CgtA"/>
</dbReference>
<dbReference type="InterPro" id="IPR036726">
    <property type="entry name" value="GTP1_OBG_dom_sf"/>
</dbReference>
<dbReference type="FunFam" id="2.70.210.12:FF:000001">
    <property type="entry name" value="GTPase Obg"/>
    <property type="match status" value="1"/>
</dbReference>
<feature type="binding site" evidence="8">
    <location>
        <begin position="190"/>
        <end position="194"/>
    </location>
    <ligand>
        <name>GTP</name>
        <dbReference type="ChEBI" id="CHEBI:37565"/>
    </ligand>
</feature>
<evidence type="ECO:0000256" key="1">
    <source>
        <dbReference type="ARBA" id="ARBA00007699"/>
    </source>
</evidence>
<keyword evidence="6 8" id="KW-0460">Magnesium</keyword>
<feature type="domain" description="Obg" evidence="10">
    <location>
        <begin position="1"/>
        <end position="158"/>
    </location>
</feature>
<dbReference type="Proteomes" id="UP000000496">
    <property type="component" value="Chromosome gsn.131"/>
</dbReference>
<evidence type="ECO:0000256" key="3">
    <source>
        <dbReference type="ARBA" id="ARBA00022723"/>
    </source>
</evidence>
<dbReference type="OrthoDB" id="9807318at2"/>
<evidence type="ECO:0000256" key="5">
    <source>
        <dbReference type="ARBA" id="ARBA00022801"/>
    </source>
</evidence>
<evidence type="ECO:0000256" key="8">
    <source>
        <dbReference type="HAMAP-Rule" id="MF_01454"/>
    </source>
</evidence>
<accession>F8L693</accession>
<name>F8L693_SIMNZ</name>
<evidence type="ECO:0000313" key="12">
    <source>
        <dbReference type="Proteomes" id="UP000000496"/>
    </source>
</evidence>
<dbReference type="NCBIfam" id="NF008956">
    <property type="entry name" value="PRK12299.1"/>
    <property type="match status" value="1"/>
</dbReference>
<feature type="binding site" evidence="8">
    <location>
        <begin position="165"/>
        <end position="172"/>
    </location>
    <ligand>
        <name>GTP</name>
        <dbReference type="ChEBI" id="CHEBI:37565"/>
    </ligand>
</feature>
<dbReference type="InterPro" id="IPR006169">
    <property type="entry name" value="GTP1_OBG_dom"/>
</dbReference>
<dbReference type="SUPFAM" id="SSF52540">
    <property type="entry name" value="P-loop containing nucleoside triphosphate hydrolases"/>
    <property type="match status" value="1"/>
</dbReference>
<keyword evidence="5 8" id="KW-0378">Hydrolase</keyword>
<feature type="binding site" evidence="8">
    <location>
        <begin position="311"/>
        <end position="313"/>
    </location>
    <ligand>
        <name>GTP</name>
        <dbReference type="ChEBI" id="CHEBI:37565"/>
    </ligand>
</feature>
<dbReference type="Gene3D" id="3.40.50.300">
    <property type="entry name" value="P-loop containing nucleotide triphosphate hydrolases"/>
    <property type="match status" value="1"/>
</dbReference>
<dbReference type="eggNOG" id="COG0536">
    <property type="taxonomic scope" value="Bacteria"/>
</dbReference>
<comment type="similarity">
    <text evidence="1 8">Belongs to the TRAFAC class OBG-HflX-like GTPase superfamily. OBG GTPase family.</text>
</comment>
<evidence type="ECO:0000256" key="2">
    <source>
        <dbReference type="ARBA" id="ARBA00022490"/>
    </source>
</evidence>
<dbReference type="InterPro" id="IPR006073">
    <property type="entry name" value="GTP-bd"/>
</dbReference>
<evidence type="ECO:0000256" key="7">
    <source>
        <dbReference type="ARBA" id="ARBA00023134"/>
    </source>
</evidence>
<feature type="binding site" evidence="8">
    <location>
        <begin position="282"/>
        <end position="285"/>
    </location>
    <ligand>
        <name>GTP</name>
        <dbReference type="ChEBI" id="CHEBI:37565"/>
    </ligand>
</feature>
<comment type="function">
    <text evidence="8">An essential GTPase which binds GTP, GDP and possibly (p)ppGpp with moderate affinity, with high nucleotide exchange rates and a fairly low GTP hydrolysis rate. Plays a role in control of the cell cycle, stress response, ribosome biogenesis and in those bacteria that undergo differentiation, in morphogenesis control.</text>
</comment>
<dbReference type="GO" id="GO:0005737">
    <property type="term" value="C:cytoplasm"/>
    <property type="evidence" value="ECO:0007669"/>
    <property type="project" value="UniProtKB-SubCell"/>
</dbReference>
<dbReference type="RefSeq" id="WP_013942690.1">
    <property type="nucleotide sequence ID" value="NC_015713.1"/>
</dbReference>
<dbReference type="Gene3D" id="2.70.210.12">
    <property type="entry name" value="GTP1/OBG domain"/>
    <property type="match status" value="1"/>
</dbReference>
<dbReference type="KEGG" id="sng:SNE_A03460"/>
<dbReference type="AlphaFoldDB" id="F8L693"/>
<keyword evidence="3 8" id="KW-0479">Metal-binding</keyword>
<comment type="subunit">
    <text evidence="8">Monomer.</text>
</comment>
<dbReference type="STRING" id="331113.SNE_A03460"/>
<feature type="domain" description="OBG-type G" evidence="9">
    <location>
        <begin position="159"/>
        <end position="330"/>
    </location>
</feature>
<reference evidence="11 12" key="2">
    <citation type="journal article" date="2011" name="Mol. Biol. Evol.">
        <title>Unity in variety--the pan-genome of the Chlamydiae.</title>
        <authorList>
            <person name="Collingro A."/>
            <person name="Tischler P."/>
            <person name="Weinmaier T."/>
            <person name="Penz T."/>
            <person name="Heinz E."/>
            <person name="Brunham R.C."/>
            <person name="Read T.D."/>
            <person name="Bavoil P.M."/>
            <person name="Sachse K."/>
            <person name="Kahane S."/>
            <person name="Friedman M.G."/>
            <person name="Rattei T."/>
            <person name="Myers G.S."/>
            <person name="Horn M."/>
        </authorList>
    </citation>
    <scope>NUCLEOTIDE SEQUENCE [LARGE SCALE GENOMIC DNA]</scope>
    <source>
        <strain evidence="12">ATCC VR-1471 / Z</strain>
    </source>
</reference>
<dbReference type="GO" id="GO:0003924">
    <property type="term" value="F:GTPase activity"/>
    <property type="evidence" value="ECO:0007669"/>
    <property type="project" value="UniProtKB-UniRule"/>
</dbReference>
<dbReference type="PANTHER" id="PTHR11702">
    <property type="entry name" value="DEVELOPMENTALLY REGULATED GTP-BINDING PROTEIN-RELATED"/>
    <property type="match status" value="1"/>
</dbReference>
<dbReference type="Pfam" id="PF01018">
    <property type="entry name" value="GTP1_OBG"/>
    <property type="match status" value="1"/>
</dbReference>
<dbReference type="InterPro" id="IPR045086">
    <property type="entry name" value="OBG_GTPase"/>
</dbReference>
<reference key="1">
    <citation type="journal article" date="2011" name="Mol. Biol. Evol.">
        <title>Unity in variety -- the pan-genome of the Chlamydiae.</title>
        <authorList>
            <person name="Collingro A."/>
            <person name="Tischler P."/>
            <person name="Weinmaier T."/>
            <person name="Penz T."/>
            <person name="Heinz E."/>
            <person name="Brunham R.C."/>
            <person name="Read T.D."/>
            <person name="Bavoil P.M."/>
            <person name="Sachse K."/>
            <person name="Kahane S."/>
            <person name="Friedman M.G."/>
            <person name="Rattei T."/>
            <person name="Myers G.S.A."/>
            <person name="Horn M."/>
        </authorList>
    </citation>
    <scope>NUCLEOTIDE SEQUENCE</scope>
    <source>
        <strain>Z</strain>
    </source>
</reference>
<evidence type="ECO:0000256" key="4">
    <source>
        <dbReference type="ARBA" id="ARBA00022741"/>
    </source>
</evidence>
<keyword evidence="4 8" id="KW-0547">Nucleotide-binding</keyword>
<dbReference type="InterPro" id="IPR005225">
    <property type="entry name" value="Small_GTP-bd"/>
</dbReference>
<dbReference type="GO" id="GO:0000287">
    <property type="term" value="F:magnesium ion binding"/>
    <property type="evidence" value="ECO:0007669"/>
    <property type="project" value="InterPro"/>
</dbReference>
<dbReference type="CDD" id="cd01898">
    <property type="entry name" value="Obg"/>
    <property type="match status" value="1"/>
</dbReference>
<gene>
    <name evidence="8 11" type="primary">obg</name>
    <name evidence="11" type="ordered locus">SNE_A03460</name>
</gene>
<dbReference type="PROSITE" id="PS51710">
    <property type="entry name" value="G_OBG"/>
    <property type="match status" value="1"/>
</dbReference>